<evidence type="ECO:0000256" key="2">
    <source>
        <dbReference type="SAM" id="SignalP"/>
    </source>
</evidence>
<keyword evidence="4" id="KW-1185">Reference proteome</keyword>
<dbReference type="AlphaFoldDB" id="A0AA41UV43"/>
<accession>A0AA41UV43</accession>
<sequence length="135" mass="14966">MMLLLRFKRSFVLGVLFILLAFRGSIAHTQQAIEKKAIGMENVFSNGKNVDQEFFTGFPTAAAVTSKSSKKLGERKMLLDADNEKEMKMKHENTQLKDEEVKSAAKISGAKHSSIGKCDDKQKGNKGGELMKKIS</sequence>
<dbReference type="PANTHER" id="PTHR36313:SF7">
    <property type="entry name" value="OS09G0474600 PROTEIN"/>
    <property type="match status" value="1"/>
</dbReference>
<feature type="signal peptide" evidence="2">
    <location>
        <begin position="1"/>
        <end position="27"/>
    </location>
</feature>
<evidence type="ECO:0000313" key="4">
    <source>
        <dbReference type="Proteomes" id="UP001177140"/>
    </source>
</evidence>
<dbReference type="InterPro" id="IPR038804">
    <property type="entry name" value="RGF3"/>
</dbReference>
<comment type="caution">
    <text evidence="3">The sequence shown here is derived from an EMBL/GenBank/DDBJ whole genome shotgun (WGS) entry which is preliminary data.</text>
</comment>
<proteinExistence type="predicted"/>
<feature type="compositionally biased region" description="Basic and acidic residues" evidence="1">
    <location>
        <begin position="90"/>
        <end position="103"/>
    </location>
</feature>
<feature type="chain" id="PRO_5041378391" evidence="2">
    <location>
        <begin position="28"/>
        <end position="135"/>
    </location>
</feature>
<feature type="region of interest" description="Disordered" evidence="1">
    <location>
        <begin position="90"/>
        <end position="135"/>
    </location>
</feature>
<name>A0AA41UV43_PAPNU</name>
<keyword evidence="2" id="KW-0732">Signal</keyword>
<dbReference type="GO" id="GO:0008083">
    <property type="term" value="F:growth factor activity"/>
    <property type="evidence" value="ECO:0007669"/>
    <property type="project" value="InterPro"/>
</dbReference>
<dbReference type="GO" id="GO:0010082">
    <property type="term" value="P:regulation of root meristem growth"/>
    <property type="evidence" value="ECO:0007669"/>
    <property type="project" value="InterPro"/>
</dbReference>
<evidence type="ECO:0000256" key="1">
    <source>
        <dbReference type="SAM" id="MobiDB-lite"/>
    </source>
</evidence>
<reference evidence="3" key="1">
    <citation type="submission" date="2022-03" db="EMBL/GenBank/DDBJ databases">
        <title>A functionally conserved STORR gene fusion in Papaver species that diverged 16.8 million years ago.</title>
        <authorList>
            <person name="Catania T."/>
        </authorList>
    </citation>
    <scope>NUCLEOTIDE SEQUENCE</scope>
    <source>
        <strain evidence="3">S-191538</strain>
    </source>
</reference>
<dbReference type="PANTHER" id="PTHR36313">
    <property type="entry name" value="ROOT MERISTEM GROWTH FACTOR 2"/>
    <property type="match status" value="1"/>
</dbReference>
<dbReference type="Proteomes" id="UP001177140">
    <property type="component" value="Unassembled WGS sequence"/>
</dbReference>
<dbReference type="EMBL" id="JAJJMA010025874">
    <property type="protein sequence ID" value="MCL7023750.1"/>
    <property type="molecule type" value="Genomic_DNA"/>
</dbReference>
<evidence type="ECO:0000313" key="3">
    <source>
        <dbReference type="EMBL" id="MCL7023750.1"/>
    </source>
</evidence>
<gene>
    <name evidence="3" type="ORF">MKW94_009735</name>
</gene>
<organism evidence="3 4">
    <name type="scientific">Papaver nudicaule</name>
    <name type="common">Iceland poppy</name>
    <dbReference type="NCBI Taxonomy" id="74823"/>
    <lineage>
        <taxon>Eukaryota</taxon>
        <taxon>Viridiplantae</taxon>
        <taxon>Streptophyta</taxon>
        <taxon>Embryophyta</taxon>
        <taxon>Tracheophyta</taxon>
        <taxon>Spermatophyta</taxon>
        <taxon>Magnoliopsida</taxon>
        <taxon>Ranunculales</taxon>
        <taxon>Papaveraceae</taxon>
        <taxon>Papaveroideae</taxon>
        <taxon>Papaver</taxon>
    </lineage>
</organism>
<protein>
    <submittedName>
        <fullName evidence="3">Uncharacterized protein</fullName>
    </submittedName>
</protein>